<evidence type="ECO:0000313" key="1">
    <source>
        <dbReference type="EMBL" id="RAH83063.1"/>
    </source>
</evidence>
<sequence length="64" mass="7631">MDYLFYDIFKDGKTLADATRWQLKDESDFAWASFGQRRSTRSSWQCYDCFEERPIPPQNTPEGQ</sequence>
<protein>
    <submittedName>
        <fullName evidence="1">Uncharacterized protein</fullName>
    </submittedName>
</protein>
<keyword evidence="2" id="KW-1185">Reference proteome</keyword>
<evidence type="ECO:0000313" key="2">
    <source>
        <dbReference type="Proteomes" id="UP000249497"/>
    </source>
</evidence>
<dbReference type="AlphaFoldDB" id="A0A8T8X4L9"/>
<dbReference type="GeneID" id="37177246"/>
<name>A0A8T8X4L9_ASPJA</name>
<gene>
    <name evidence="1" type="ORF">BO86DRAFT_398431</name>
</gene>
<reference evidence="1 2" key="1">
    <citation type="submission" date="2018-02" db="EMBL/GenBank/DDBJ databases">
        <title>The genomes of Aspergillus section Nigri reveals drivers in fungal speciation.</title>
        <authorList>
            <consortium name="DOE Joint Genome Institute"/>
            <person name="Vesth T.C."/>
            <person name="Nybo J."/>
            <person name="Theobald S."/>
            <person name="Brandl J."/>
            <person name="Frisvad J.C."/>
            <person name="Nielsen K.F."/>
            <person name="Lyhne E.K."/>
            <person name="Kogle M.E."/>
            <person name="Kuo A."/>
            <person name="Riley R."/>
            <person name="Clum A."/>
            <person name="Nolan M."/>
            <person name="Lipzen A."/>
            <person name="Salamov A."/>
            <person name="Henrissat B."/>
            <person name="Wiebenga A."/>
            <person name="De vries R.P."/>
            <person name="Grigoriev I.V."/>
            <person name="Mortensen U.H."/>
            <person name="Andersen M.R."/>
            <person name="Baker S.E."/>
        </authorList>
    </citation>
    <scope>NUCLEOTIDE SEQUENCE [LARGE SCALE GENOMIC DNA]</scope>
    <source>
        <strain evidence="1 2">CBS 114.51</strain>
    </source>
</reference>
<dbReference type="Proteomes" id="UP000249497">
    <property type="component" value="Unassembled WGS sequence"/>
</dbReference>
<dbReference type="OrthoDB" id="4381397at2759"/>
<dbReference type="EMBL" id="KZ824785">
    <property type="protein sequence ID" value="RAH83063.1"/>
    <property type="molecule type" value="Genomic_DNA"/>
</dbReference>
<accession>A0A8T8X4L9</accession>
<proteinExistence type="predicted"/>
<organism evidence="1 2">
    <name type="scientific">Aspergillus japonicus CBS 114.51</name>
    <dbReference type="NCBI Taxonomy" id="1448312"/>
    <lineage>
        <taxon>Eukaryota</taxon>
        <taxon>Fungi</taxon>
        <taxon>Dikarya</taxon>
        <taxon>Ascomycota</taxon>
        <taxon>Pezizomycotina</taxon>
        <taxon>Eurotiomycetes</taxon>
        <taxon>Eurotiomycetidae</taxon>
        <taxon>Eurotiales</taxon>
        <taxon>Aspergillaceae</taxon>
        <taxon>Aspergillus</taxon>
        <taxon>Aspergillus subgen. Circumdati</taxon>
    </lineage>
</organism>
<dbReference type="RefSeq" id="XP_025528957.1">
    <property type="nucleotide sequence ID" value="XM_025673554.1"/>
</dbReference>